<dbReference type="Proteomes" id="UP001501102">
    <property type="component" value="Unassembled WGS sequence"/>
</dbReference>
<comment type="caution">
    <text evidence="2">The sequence shown here is derived from an EMBL/GenBank/DDBJ whole genome shotgun (WGS) entry which is preliminary data.</text>
</comment>
<evidence type="ECO:0000313" key="2">
    <source>
        <dbReference type="EMBL" id="GAA2912840.1"/>
    </source>
</evidence>
<organism evidence="2 3">
    <name type="scientific">Streptomyces thioluteus</name>
    <dbReference type="NCBI Taxonomy" id="66431"/>
    <lineage>
        <taxon>Bacteria</taxon>
        <taxon>Bacillati</taxon>
        <taxon>Actinomycetota</taxon>
        <taxon>Actinomycetes</taxon>
        <taxon>Kitasatosporales</taxon>
        <taxon>Streptomycetaceae</taxon>
        <taxon>Streptomyces</taxon>
    </lineage>
</organism>
<proteinExistence type="predicted"/>
<feature type="compositionally biased region" description="Gly residues" evidence="1">
    <location>
        <begin position="22"/>
        <end position="37"/>
    </location>
</feature>
<dbReference type="EMBL" id="BAAAXZ010000023">
    <property type="protein sequence ID" value="GAA2912840.1"/>
    <property type="molecule type" value="Genomic_DNA"/>
</dbReference>
<name>A0ABN3WFP6_STRTU</name>
<gene>
    <name evidence="2" type="ORF">GCM10020221_05740</name>
</gene>
<accession>A0ABN3WFP6</accession>
<evidence type="ECO:0000256" key="1">
    <source>
        <dbReference type="SAM" id="MobiDB-lite"/>
    </source>
</evidence>
<keyword evidence="3" id="KW-1185">Reference proteome</keyword>
<evidence type="ECO:0000313" key="3">
    <source>
        <dbReference type="Proteomes" id="UP001501102"/>
    </source>
</evidence>
<protein>
    <submittedName>
        <fullName evidence="2">Uncharacterized protein</fullName>
    </submittedName>
</protein>
<feature type="region of interest" description="Disordered" evidence="1">
    <location>
        <begin position="1"/>
        <end position="72"/>
    </location>
</feature>
<sequence>MGGVCPTGGGPPNPTKHLNRWGWGGGGGGGGGGGVGGAPPRSTWGAPPGARGGGGVRWGQARIAKPVRFAQK</sequence>
<reference evidence="2 3" key="1">
    <citation type="journal article" date="2019" name="Int. J. Syst. Evol. Microbiol.">
        <title>The Global Catalogue of Microorganisms (GCM) 10K type strain sequencing project: providing services to taxonomists for standard genome sequencing and annotation.</title>
        <authorList>
            <consortium name="The Broad Institute Genomics Platform"/>
            <consortium name="The Broad Institute Genome Sequencing Center for Infectious Disease"/>
            <person name="Wu L."/>
            <person name="Ma J."/>
        </authorList>
    </citation>
    <scope>NUCLEOTIDE SEQUENCE [LARGE SCALE GENOMIC DNA]</scope>
    <source>
        <strain evidence="2 3">JCM 4087</strain>
    </source>
</reference>